<dbReference type="PANTHER" id="PTHR10417:SF9">
    <property type="entry name" value="SP140 NUCLEAR BODY PROTEIN"/>
    <property type="match status" value="1"/>
</dbReference>
<dbReference type="AlphaFoldDB" id="A0A665WSY2"/>
<feature type="domain" description="SAND" evidence="5">
    <location>
        <begin position="56"/>
        <end position="139"/>
    </location>
</feature>
<dbReference type="InParanoid" id="A0A665WSY2"/>
<feature type="region of interest" description="Disordered" evidence="4">
    <location>
        <begin position="194"/>
        <end position="220"/>
    </location>
</feature>
<organism evidence="6 7">
    <name type="scientific">Echeneis naucrates</name>
    <name type="common">Live sharksucker</name>
    <dbReference type="NCBI Taxonomy" id="173247"/>
    <lineage>
        <taxon>Eukaryota</taxon>
        <taxon>Metazoa</taxon>
        <taxon>Chordata</taxon>
        <taxon>Craniata</taxon>
        <taxon>Vertebrata</taxon>
        <taxon>Euteleostomi</taxon>
        <taxon>Actinopterygii</taxon>
        <taxon>Neopterygii</taxon>
        <taxon>Teleostei</taxon>
        <taxon>Neoteleostei</taxon>
        <taxon>Acanthomorphata</taxon>
        <taxon>Carangaria</taxon>
        <taxon>Carangiformes</taxon>
        <taxon>Echeneidae</taxon>
        <taxon>Echeneis</taxon>
    </lineage>
</organism>
<sequence length="531" mass="58979">MKRTRQSQSDRGEGVMGRRTSRRELKKIKYFEEKSIEETLETDESNEEEDQKQNEQPGPSIQRGAQHNRLLLVSCGDKKGILNVEKLSRAEECIESEGRWFSPTAFETFSGRSSSRKWKQSIFCEGKPLQTLFECGVLSTNGFYRRRTNIPKPKKITLDPESESSSKASEVQFAEEIEGDDGWKPASEELVVEAKEEQKGKEERENGGETADSIDEQEMETPVTISPLKEYTLQSAVVVLKKIQELEGSESQCQTISSEDSDDDCEFKPLDQYMQSGREKQHSGSATDDSCIAAAMQDDSRQISRDKSIIGAECKRHSNNRRQHGQTEILNEKGNSVRPLSAPTPSSDSPENIGPINSLTANPSASSVSGFSNTTTDTREEKEGGVLEIEQYVKRKDLPDMSNSEASGRPPANVNISDATPNTITPEQVAEDESVEPMKQSAARLSHTGATANGHVAAQVINQEARAPKTTKASDTYSSGMEEGVSSQRSKSVNLDAMDLDQLIQEKMKMQIKVLRLQEEYYSLKVQGIKK</sequence>
<reference evidence="6" key="1">
    <citation type="submission" date="2021-04" db="EMBL/GenBank/DDBJ databases">
        <authorList>
            <consortium name="Wellcome Sanger Institute Data Sharing"/>
        </authorList>
    </citation>
    <scope>NUCLEOTIDE SEQUENCE [LARGE SCALE GENOMIC DNA]</scope>
</reference>
<feature type="compositionally biased region" description="Basic and acidic residues" evidence="4">
    <location>
        <begin position="377"/>
        <end position="399"/>
    </location>
</feature>
<dbReference type="OrthoDB" id="1870062at2759"/>
<feature type="region of interest" description="Disordered" evidence="4">
    <location>
        <begin position="464"/>
        <end position="493"/>
    </location>
</feature>
<dbReference type="OMA" id="INQEARA"/>
<dbReference type="Ensembl" id="ENSENLT00000047989.1">
    <property type="protein sequence ID" value="ENSENLP00000046850.1"/>
    <property type="gene ID" value="ENSENLG00000019842.1"/>
</dbReference>
<dbReference type="PROSITE" id="PS50864">
    <property type="entry name" value="SAND"/>
    <property type="match status" value="1"/>
</dbReference>
<feature type="compositionally biased region" description="Polar residues" evidence="4">
    <location>
        <begin position="343"/>
        <end position="376"/>
    </location>
</feature>
<dbReference type="InterPro" id="IPR010919">
    <property type="entry name" value="SAND-like_dom_sf"/>
</dbReference>
<evidence type="ECO:0000256" key="4">
    <source>
        <dbReference type="SAM" id="MobiDB-lite"/>
    </source>
</evidence>
<evidence type="ECO:0000256" key="1">
    <source>
        <dbReference type="ARBA" id="ARBA00023015"/>
    </source>
</evidence>
<feature type="region of interest" description="Disordered" evidence="4">
    <location>
        <begin position="1"/>
        <end position="22"/>
    </location>
</feature>
<dbReference type="RefSeq" id="XP_029363661.1">
    <property type="nucleotide sequence ID" value="XM_029507801.1"/>
</dbReference>
<name>A0A665WSY2_ECHNA</name>
<evidence type="ECO:0000256" key="2">
    <source>
        <dbReference type="ARBA" id="ARBA00023163"/>
    </source>
</evidence>
<keyword evidence="2" id="KW-0804">Transcription</keyword>
<protein>
    <submittedName>
        <fullName evidence="6">Uncharacterized LOC115047102</fullName>
    </submittedName>
</protein>
<keyword evidence="7" id="KW-1185">Reference proteome</keyword>
<dbReference type="GeneID" id="115047102"/>
<keyword evidence="3" id="KW-0539">Nucleus</keyword>
<dbReference type="GO" id="GO:0046872">
    <property type="term" value="F:metal ion binding"/>
    <property type="evidence" value="ECO:0007669"/>
    <property type="project" value="UniProtKB-KW"/>
</dbReference>
<gene>
    <name evidence="6" type="primary">LOC115047102</name>
</gene>
<dbReference type="GO" id="GO:0005634">
    <property type="term" value="C:nucleus"/>
    <property type="evidence" value="ECO:0007669"/>
    <property type="project" value="TreeGrafter"/>
</dbReference>
<feature type="compositionally biased region" description="Basic and acidic residues" evidence="4">
    <location>
        <begin position="298"/>
        <end position="316"/>
    </location>
</feature>
<reference evidence="6" key="3">
    <citation type="submission" date="2025-09" db="UniProtKB">
        <authorList>
            <consortium name="Ensembl"/>
        </authorList>
    </citation>
    <scope>IDENTIFICATION</scope>
</reference>
<evidence type="ECO:0000259" key="5">
    <source>
        <dbReference type="PROSITE" id="PS50864"/>
    </source>
</evidence>
<feature type="compositionally biased region" description="Acidic residues" evidence="4">
    <location>
        <begin position="38"/>
        <end position="50"/>
    </location>
</feature>
<reference evidence="6" key="2">
    <citation type="submission" date="2025-08" db="UniProtKB">
        <authorList>
            <consortium name="Ensembl"/>
        </authorList>
    </citation>
    <scope>IDENTIFICATION</scope>
</reference>
<dbReference type="Gene3D" id="3.10.390.10">
    <property type="entry name" value="SAND domain-like"/>
    <property type="match status" value="1"/>
</dbReference>
<evidence type="ECO:0000256" key="3">
    <source>
        <dbReference type="ARBA" id="ARBA00023242"/>
    </source>
</evidence>
<dbReference type="PANTHER" id="PTHR10417">
    <property type="entry name" value="GLUCOCORTICOID MODULATORY ELEMENT-BINDING PROTEIN"/>
    <property type="match status" value="1"/>
</dbReference>
<dbReference type="InterPro" id="IPR000770">
    <property type="entry name" value="SAND_dom"/>
</dbReference>
<dbReference type="GO" id="GO:0006357">
    <property type="term" value="P:regulation of transcription by RNA polymerase II"/>
    <property type="evidence" value="ECO:0007669"/>
    <property type="project" value="TreeGrafter"/>
</dbReference>
<feature type="compositionally biased region" description="Basic and acidic residues" evidence="4">
    <location>
        <begin position="194"/>
        <end position="207"/>
    </location>
</feature>
<evidence type="ECO:0000313" key="7">
    <source>
        <dbReference type="Proteomes" id="UP000472264"/>
    </source>
</evidence>
<dbReference type="SMART" id="SM00258">
    <property type="entry name" value="SAND"/>
    <property type="match status" value="1"/>
</dbReference>
<proteinExistence type="predicted"/>
<feature type="region of interest" description="Disordered" evidence="4">
    <location>
        <begin position="36"/>
        <end position="65"/>
    </location>
</feature>
<dbReference type="SUPFAM" id="SSF63763">
    <property type="entry name" value="SAND domain-like"/>
    <property type="match status" value="1"/>
</dbReference>
<accession>A0A665WSY2</accession>
<evidence type="ECO:0000313" key="6">
    <source>
        <dbReference type="Ensembl" id="ENSENLP00000046850.1"/>
    </source>
</evidence>
<feature type="compositionally biased region" description="Polar residues" evidence="4">
    <location>
        <begin position="471"/>
        <end position="493"/>
    </location>
</feature>
<dbReference type="GO" id="GO:0000978">
    <property type="term" value="F:RNA polymerase II cis-regulatory region sequence-specific DNA binding"/>
    <property type="evidence" value="ECO:0007669"/>
    <property type="project" value="TreeGrafter"/>
</dbReference>
<keyword evidence="1" id="KW-0805">Transcription regulation</keyword>
<dbReference type="Pfam" id="PF01342">
    <property type="entry name" value="SAND"/>
    <property type="match status" value="1"/>
</dbReference>
<feature type="compositionally biased region" description="Polar residues" evidence="4">
    <location>
        <begin position="249"/>
        <end position="258"/>
    </location>
</feature>
<feature type="compositionally biased region" description="Polar residues" evidence="4">
    <location>
        <begin position="54"/>
        <end position="65"/>
    </location>
</feature>
<dbReference type="Proteomes" id="UP000472264">
    <property type="component" value="Chromosome 8"/>
</dbReference>
<feature type="region of interest" description="Disordered" evidence="4">
    <location>
        <begin position="248"/>
        <end position="422"/>
    </location>
</feature>